<dbReference type="PROSITE" id="PS00108">
    <property type="entry name" value="PROTEIN_KINASE_ST"/>
    <property type="match status" value="1"/>
</dbReference>
<dbReference type="Proteomes" id="UP000006352">
    <property type="component" value="Unassembled WGS sequence"/>
</dbReference>
<dbReference type="InterPro" id="IPR008271">
    <property type="entry name" value="Ser/Thr_kinase_AS"/>
</dbReference>
<evidence type="ECO:0000313" key="9">
    <source>
        <dbReference type="EMBL" id="CCM05759.1"/>
    </source>
</evidence>
<dbReference type="RefSeq" id="XP_012185042.1">
    <property type="nucleotide sequence ID" value="XM_012329652.1"/>
</dbReference>
<gene>
    <name evidence="9" type="ORF">FIBRA_07991</name>
</gene>
<feature type="region of interest" description="Disordered" evidence="7">
    <location>
        <begin position="1"/>
        <end position="23"/>
    </location>
</feature>
<feature type="region of interest" description="Disordered" evidence="7">
    <location>
        <begin position="440"/>
        <end position="578"/>
    </location>
</feature>
<dbReference type="GO" id="GO:0005524">
    <property type="term" value="F:ATP binding"/>
    <property type="evidence" value="ECO:0007669"/>
    <property type="project" value="UniProtKB-KW"/>
</dbReference>
<evidence type="ECO:0000256" key="3">
    <source>
        <dbReference type="ARBA" id="ARBA00022679"/>
    </source>
</evidence>
<name>J4H4X7_9APHY</name>
<dbReference type="Pfam" id="PF00069">
    <property type="entry name" value="Pkinase"/>
    <property type="match status" value="1"/>
</dbReference>
<dbReference type="EMBL" id="HE797206">
    <property type="protein sequence ID" value="CCM05759.1"/>
    <property type="molecule type" value="Genomic_DNA"/>
</dbReference>
<feature type="region of interest" description="Disordered" evidence="7">
    <location>
        <begin position="598"/>
        <end position="624"/>
    </location>
</feature>
<feature type="compositionally biased region" description="Low complexity" evidence="7">
    <location>
        <begin position="524"/>
        <end position="539"/>
    </location>
</feature>
<dbReference type="STRING" id="599839.J4H4X7"/>
<feature type="region of interest" description="Disordered" evidence="7">
    <location>
        <begin position="1110"/>
        <end position="1145"/>
    </location>
</feature>
<dbReference type="HOGENOM" id="CLU_008775_1_0_1"/>
<feature type="compositionally biased region" description="Basic and acidic residues" evidence="7">
    <location>
        <begin position="563"/>
        <end position="578"/>
    </location>
</feature>
<dbReference type="SMART" id="SM00220">
    <property type="entry name" value="S_TKc"/>
    <property type="match status" value="1"/>
</dbReference>
<keyword evidence="4" id="KW-0547">Nucleotide-binding</keyword>
<evidence type="ECO:0000256" key="2">
    <source>
        <dbReference type="ARBA" id="ARBA00022527"/>
    </source>
</evidence>
<evidence type="ECO:0000256" key="4">
    <source>
        <dbReference type="ARBA" id="ARBA00022741"/>
    </source>
</evidence>
<dbReference type="AlphaFoldDB" id="J4H4X7"/>
<evidence type="ECO:0000256" key="1">
    <source>
        <dbReference type="ARBA" id="ARBA00010791"/>
    </source>
</evidence>
<accession>J4H4X7</accession>
<proteinExistence type="inferred from homology"/>
<protein>
    <recommendedName>
        <fullName evidence="8">Protein kinase domain-containing protein</fullName>
    </recommendedName>
</protein>
<dbReference type="GeneID" id="24100670"/>
<evidence type="ECO:0000259" key="8">
    <source>
        <dbReference type="PROSITE" id="PS50011"/>
    </source>
</evidence>
<feature type="region of interest" description="Disordered" evidence="7">
    <location>
        <begin position="93"/>
        <end position="113"/>
    </location>
</feature>
<feature type="domain" description="Protein kinase" evidence="8">
    <location>
        <begin position="671"/>
        <end position="1063"/>
    </location>
</feature>
<organism evidence="9 10">
    <name type="scientific">Fibroporia radiculosa</name>
    <dbReference type="NCBI Taxonomy" id="599839"/>
    <lineage>
        <taxon>Eukaryota</taxon>
        <taxon>Fungi</taxon>
        <taxon>Dikarya</taxon>
        <taxon>Basidiomycota</taxon>
        <taxon>Agaricomycotina</taxon>
        <taxon>Agaricomycetes</taxon>
        <taxon>Polyporales</taxon>
        <taxon>Fibroporiaceae</taxon>
        <taxon>Fibroporia</taxon>
    </lineage>
</organism>
<feature type="compositionally biased region" description="Polar residues" evidence="7">
    <location>
        <begin position="609"/>
        <end position="622"/>
    </location>
</feature>
<comment type="similarity">
    <text evidence="1">Belongs to the protein kinase superfamily. CAMK Ser/Thr protein kinase family. NIM1 subfamily.</text>
</comment>
<evidence type="ECO:0000313" key="10">
    <source>
        <dbReference type="Proteomes" id="UP000006352"/>
    </source>
</evidence>
<dbReference type="InParanoid" id="J4H4X7"/>
<keyword evidence="5" id="KW-0418">Kinase</keyword>
<dbReference type="PANTHER" id="PTHR24346">
    <property type="entry name" value="MAP/MICROTUBULE AFFINITY-REGULATING KINASE"/>
    <property type="match status" value="1"/>
</dbReference>
<dbReference type="PROSITE" id="PS50011">
    <property type="entry name" value="PROTEIN_KINASE_DOM"/>
    <property type="match status" value="1"/>
</dbReference>
<keyword evidence="3" id="KW-0808">Transferase</keyword>
<dbReference type="GO" id="GO:0035556">
    <property type="term" value="P:intracellular signal transduction"/>
    <property type="evidence" value="ECO:0007669"/>
    <property type="project" value="TreeGrafter"/>
</dbReference>
<sequence length="1145" mass="122595">MLRLLRRGSTTPSRKWSTPGRARRMTDSRLIRYPFRIRARFPLRGFGGRAGSGQVRSPLVRVLARGRRRTLAPIASSLRLLLPLLRAGGWPTEVPSGKAPDSADGDDAQTKTAPPAHIVVPSHASSPRPQAPCTHRLAQRAAAGPKIAGGVAMRGYITYGPRLHCVSPMTNGGDLACAHALGLRPRLSRVVRPWRTRRRAILAAYRAAQPQPDPRAVAYVLHVWAGTSGALGATRLVAQACSAQGAALKIQRARRAGGREADSVALQGPGARREIRTIAVAGADVSAPLPLSLSPSLSLFPARRQPTGGVSPVLRQHVRHLALDWSLQSILRARPHNLGLLDTAPRLEGPQGHLIPPVPPLSLSCIILPTVSISPGSPSSNMISSWTSCLSSSPSPDNSSSRFAHISALSSSSSICSPEPSPLPSPSVSVHSIGSKTHAFFGSPFDGSPAPLPPPNPHKRPPSLKSRASITSFASSSTYSSSNSDSESYPQAADTPRLEHRAPKRSLNDDFFGPSSLPTPPPSAARLPGSSPTSRDSSCSPPPTQRTLPSVTLSRLFPSRRRYGTEDRPAYDSPPPHRREFLTLDPAASPREYVSPYGDHTFSPAVESGSFTPQAASDTSDIPTPMPRDADHARTSYIYPAPLIPLPEPETPARMVSLEPGAVLNSTSLSVKLERVLGHGAFSSVWLASDVQGQLGALELSRKTSLLRSRSEKRGRGLEGLRPKARTHGVGAAMRRVKKVMTHSRELSDESICLHDPALGVNGAHAASRTPQPGRLVAVKMTDRALCEKNSRSRVSFVREVEILRHISHPSIVSYVHSFSTPSHHSLVLEYVGGGELFDLIDNAESHACLDEPLLRRMFGELCKAVGWMHGVGLVHRDIKLENILLTASPFSSPLPTPPNALIKLSDFGLSRFIDPAEPLLTTLCGSESYAAPELVTGRAYDGRETDAWACGIVLYALATRRLPFDRFPAHVASREREDEAGSPQTTRVERRALLVRIAKAEYAWPADDVDSAVVVDSVDEEEPPRGAALAQSAGVRRVVERLLVRDPRKRSRIVDLWEDGWMRGEGAPPAPAAVAADVDAPGVGVGVDAVESPGADECGPLLELRDGAHPGIEADEGLDAEGDDEGLIVDGDDIGPGSVAHQEH</sequence>
<dbReference type="InterPro" id="IPR011009">
    <property type="entry name" value="Kinase-like_dom_sf"/>
</dbReference>
<dbReference type="PANTHER" id="PTHR24346:SF82">
    <property type="entry name" value="KP78A-RELATED"/>
    <property type="match status" value="1"/>
</dbReference>
<dbReference type="SUPFAM" id="SSF56112">
    <property type="entry name" value="Protein kinase-like (PK-like)"/>
    <property type="match status" value="1"/>
</dbReference>
<feature type="compositionally biased region" description="Acidic residues" evidence="7">
    <location>
        <begin position="1114"/>
        <end position="1134"/>
    </location>
</feature>
<evidence type="ECO:0000256" key="6">
    <source>
        <dbReference type="ARBA" id="ARBA00022840"/>
    </source>
</evidence>
<keyword evidence="6" id="KW-0067">ATP-binding</keyword>
<dbReference type="OrthoDB" id="289250at2759"/>
<reference evidence="9 10" key="1">
    <citation type="journal article" date="2012" name="Appl. Environ. Microbiol.">
        <title>Short-read sequencing for genomic analysis of the brown rot fungus Fibroporia radiculosa.</title>
        <authorList>
            <person name="Tang J.D."/>
            <person name="Perkins A.D."/>
            <person name="Sonstegard T.S."/>
            <person name="Schroeder S.G."/>
            <person name="Burgess S.C."/>
            <person name="Diehl S.V."/>
        </authorList>
    </citation>
    <scope>NUCLEOTIDE SEQUENCE [LARGE SCALE GENOMIC DNA]</scope>
    <source>
        <strain evidence="9 10">TFFH 294</strain>
    </source>
</reference>
<feature type="compositionally biased region" description="Low complexity" evidence="7">
    <location>
        <begin position="466"/>
        <end position="488"/>
    </location>
</feature>
<keyword evidence="10" id="KW-1185">Reference proteome</keyword>
<dbReference type="GO" id="GO:0004674">
    <property type="term" value="F:protein serine/threonine kinase activity"/>
    <property type="evidence" value="ECO:0007669"/>
    <property type="project" value="UniProtKB-KW"/>
</dbReference>
<keyword evidence="2" id="KW-0723">Serine/threonine-protein kinase</keyword>
<dbReference type="InterPro" id="IPR000719">
    <property type="entry name" value="Prot_kinase_dom"/>
</dbReference>
<dbReference type="GO" id="GO:0005737">
    <property type="term" value="C:cytoplasm"/>
    <property type="evidence" value="ECO:0007669"/>
    <property type="project" value="TreeGrafter"/>
</dbReference>
<dbReference type="Gene3D" id="1.10.510.10">
    <property type="entry name" value="Transferase(Phosphotransferase) domain 1"/>
    <property type="match status" value="1"/>
</dbReference>
<evidence type="ECO:0000256" key="5">
    <source>
        <dbReference type="ARBA" id="ARBA00022777"/>
    </source>
</evidence>
<evidence type="ECO:0000256" key="7">
    <source>
        <dbReference type="SAM" id="MobiDB-lite"/>
    </source>
</evidence>